<evidence type="ECO:0000256" key="3">
    <source>
        <dbReference type="ARBA" id="ARBA00007658"/>
    </source>
</evidence>
<reference evidence="7 8" key="1">
    <citation type="journal article" date="2012" name="BMC Genomics">
        <title>Tools to kill: Genome of one of the most destructive plant pathogenic fungi Macrophomina phaseolina.</title>
        <authorList>
            <person name="Islam M.S."/>
            <person name="Haque M.S."/>
            <person name="Islam M.M."/>
            <person name="Emdad E.M."/>
            <person name="Halim A."/>
            <person name="Hossen Q.M.M."/>
            <person name="Hossain M.Z."/>
            <person name="Ahmed B."/>
            <person name="Rahim S."/>
            <person name="Rahman M.S."/>
            <person name="Alam M.M."/>
            <person name="Hou S."/>
            <person name="Wan X."/>
            <person name="Saito J.A."/>
            <person name="Alam M."/>
        </authorList>
    </citation>
    <scope>NUCLEOTIDE SEQUENCE [LARGE SCALE GENOMIC DNA]</scope>
    <source>
        <strain evidence="7 8">MS6</strain>
    </source>
</reference>
<comment type="cofactor">
    <cofactor evidence="1">
        <name>Ca(2+)</name>
        <dbReference type="ChEBI" id="CHEBI:29108"/>
    </cofactor>
</comment>
<dbReference type="AlphaFoldDB" id="K2SDG2"/>
<dbReference type="EMBL" id="AHHD01000087">
    <property type="protein sequence ID" value="EKG20429.1"/>
    <property type="molecule type" value="Genomic_DNA"/>
</dbReference>
<dbReference type="PANTHER" id="PTHR11742">
    <property type="entry name" value="MANNOSYL-OLIGOSACCHARIDE ALPHA-1,2-MANNOSIDASE-RELATED"/>
    <property type="match status" value="1"/>
</dbReference>
<sequence length="223" mass="25164">MLSPGIWPMNLLPLRVGSSSLCRLFRDIYRSALLPPEPHLSRKLAFHVHLRSTIMLTTVISPRKIFLPGVFFLAILLIFYQSLPSSYKLPANHPASGAAEKGEAEPVITDPNEGKFQWAQVTQRYPVESLIPLPTDTAAIPRIQHDFPPESEEARKARISRLEEIKAEFQHAWKGYKEHAWLRDEVGPISGDARDTFGGWAATLIDSLGRNSRPLLYYTTHVD</sequence>
<dbReference type="PANTHER" id="PTHR11742:SF103">
    <property type="entry name" value="ENDOPLASMIC RETICULUM MANNOSIDASE MNL2-RELATED"/>
    <property type="match status" value="1"/>
</dbReference>
<dbReference type="VEuPathDB" id="FungiDB:MPH_02275"/>
<evidence type="ECO:0000313" key="7">
    <source>
        <dbReference type="EMBL" id="EKG20429.1"/>
    </source>
</evidence>
<dbReference type="eggNOG" id="KOG2204">
    <property type="taxonomic scope" value="Eukaryota"/>
</dbReference>
<dbReference type="GO" id="GO:0004571">
    <property type="term" value="F:mannosyl-oligosaccharide 1,2-alpha-mannosidase activity"/>
    <property type="evidence" value="ECO:0007669"/>
    <property type="project" value="InterPro"/>
</dbReference>
<evidence type="ECO:0000256" key="4">
    <source>
        <dbReference type="ARBA" id="ARBA00022801"/>
    </source>
</evidence>
<comment type="similarity">
    <text evidence="3">Belongs to the glycosyl hydrolase 47 family.</text>
</comment>
<dbReference type="InterPro" id="IPR036026">
    <property type="entry name" value="Seven-hairpin_glycosidases"/>
</dbReference>
<dbReference type="InterPro" id="IPR001382">
    <property type="entry name" value="Glyco_hydro_47"/>
</dbReference>
<dbReference type="GO" id="GO:0005975">
    <property type="term" value="P:carbohydrate metabolic process"/>
    <property type="evidence" value="ECO:0007669"/>
    <property type="project" value="InterPro"/>
</dbReference>
<organism evidence="7 8">
    <name type="scientific">Macrophomina phaseolina (strain MS6)</name>
    <name type="common">Charcoal rot fungus</name>
    <dbReference type="NCBI Taxonomy" id="1126212"/>
    <lineage>
        <taxon>Eukaryota</taxon>
        <taxon>Fungi</taxon>
        <taxon>Dikarya</taxon>
        <taxon>Ascomycota</taxon>
        <taxon>Pezizomycotina</taxon>
        <taxon>Dothideomycetes</taxon>
        <taxon>Dothideomycetes incertae sedis</taxon>
        <taxon>Botryosphaeriales</taxon>
        <taxon>Botryosphaeriaceae</taxon>
        <taxon>Macrophomina</taxon>
    </lineage>
</organism>
<keyword evidence="6" id="KW-1133">Transmembrane helix</keyword>
<evidence type="ECO:0000256" key="2">
    <source>
        <dbReference type="ARBA" id="ARBA00004922"/>
    </source>
</evidence>
<proteinExistence type="inferred from homology"/>
<feature type="transmembrane region" description="Helical" evidence="6">
    <location>
        <begin position="65"/>
        <end position="83"/>
    </location>
</feature>
<keyword evidence="4 7" id="KW-0378">Hydrolase</keyword>
<keyword evidence="5" id="KW-1015">Disulfide bond</keyword>
<comment type="caution">
    <text evidence="7">The sequence shown here is derived from an EMBL/GenBank/DDBJ whole genome shotgun (WGS) entry which is preliminary data.</text>
</comment>
<dbReference type="SUPFAM" id="SSF48225">
    <property type="entry name" value="Seven-hairpin glycosidases"/>
    <property type="match status" value="1"/>
</dbReference>
<comment type="pathway">
    <text evidence="2">Protein modification; protein glycosylation.</text>
</comment>
<dbReference type="STRING" id="1126212.K2SDG2"/>
<dbReference type="GO" id="GO:0005509">
    <property type="term" value="F:calcium ion binding"/>
    <property type="evidence" value="ECO:0007669"/>
    <property type="project" value="InterPro"/>
</dbReference>
<dbReference type="InParanoid" id="K2SDG2"/>
<dbReference type="Gene3D" id="1.50.10.10">
    <property type="match status" value="1"/>
</dbReference>
<dbReference type="GO" id="GO:0005783">
    <property type="term" value="C:endoplasmic reticulum"/>
    <property type="evidence" value="ECO:0007669"/>
    <property type="project" value="TreeGrafter"/>
</dbReference>
<evidence type="ECO:0000256" key="6">
    <source>
        <dbReference type="SAM" id="Phobius"/>
    </source>
</evidence>
<dbReference type="GO" id="GO:0036503">
    <property type="term" value="P:ERAD pathway"/>
    <property type="evidence" value="ECO:0007669"/>
    <property type="project" value="UniProtKB-ARBA"/>
</dbReference>
<evidence type="ECO:0000313" key="8">
    <source>
        <dbReference type="Proteomes" id="UP000007129"/>
    </source>
</evidence>
<keyword evidence="6" id="KW-0472">Membrane</keyword>
<name>K2SDG2_MACPH</name>
<dbReference type="Proteomes" id="UP000007129">
    <property type="component" value="Unassembled WGS sequence"/>
</dbReference>
<dbReference type="OrthoDB" id="5242941at2759"/>
<dbReference type="GO" id="GO:0016020">
    <property type="term" value="C:membrane"/>
    <property type="evidence" value="ECO:0007669"/>
    <property type="project" value="InterPro"/>
</dbReference>
<dbReference type="Pfam" id="PF01532">
    <property type="entry name" value="Glyco_hydro_47"/>
    <property type="match status" value="1"/>
</dbReference>
<accession>K2SDG2</accession>
<dbReference type="InterPro" id="IPR012341">
    <property type="entry name" value="6hp_glycosidase-like_sf"/>
</dbReference>
<dbReference type="InterPro" id="IPR050749">
    <property type="entry name" value="Glycosyl_Hydrolase_47"/>
</dbReference>
<dbReference type="HOGENOM" id="CLU_1240347_0_0_1"/>
<evidence type="ECO:0000256" key="1">
    <source>
        <dbReference type="ARBA" id="ARBA00001913"/>
    </source>
</evidence>
<keyword evidence="6" id="KW-0812">Transmembrane</keyword>
<gene>
    <name evidence="7" type="ORF">MPH_02275</name>
</gene>
<dbReference type="UniPathway" id="UPA00378"/>
<evidence type="ECO:0000256" key="5">
    <source>
        <dbReference type="ARBA" id="ARBA00023157"/>
    </source>
</evidence>
<protein>
    <submittedName>
        <fullName evidence="7">Glycoside hydrolase family 47</fullName>
    </submittedName>
</protein>